<dbReference type="Pfam" id="PF09339">
    <property type="entry name" value="HTH_IclR"/>
    <property type="match status" value="1"/>
</dbReference>
<dbReference type="SUPFAM" id="SSF55781">
    <property type="entry name" value="GAF domain-like"/>
    <property type="match status" value="1"/>
</dbReference>
<feature type="domain" description="IclR-ED" evidence="5">
    <location>
        <begin position="62"/>
        <end position="248"/>
    </location>
</feature>
<dbReference type="SUPFAM" id="SSF46785">
    <property type="entry name" value="Winged helix' DNA-binding domain"/>
    <property type="match status" value="1"/>
</dbReference>
<evidence type="ECO:0000256" key="3">
    <source>
        <dbReference type="ARBA" id="ARBA00023163"/>
    </source>
</evidence>
<dbReference type="InterPro" id="IPR036388">
    <property type="entry name" value="WH-like_DNA-bd_sf"/>
</dbReference>
<dbReference type="GO" id="GO:0045892">
    <property type="term" value="P:negative regulation of DNA-templated transcription"/>
    <property type="evidence" value="ECO:0007669"/>
    <property type="project" value="TreeGrafter"/>
</dbReference>
<keyword evidence="2" id="KW-0238">DNA-binding</keyword>
<dbReference type="GO" id="GO:0003700">
    <property type="term" value="F:DNA-binding transcription factor activity"/>
    <property type="evidence" value="ECO:0007669"/>
    <property type="project" value="TreeGrafter"/>
</dbReference>
<evidence type="ECO:0000313" key="7">
    <source>
        <dbReference type="Proteomes" id="UP000636793"/>
    </source>
</evidence>
<dbReference type="GO" id="GO:0003677">
    <property type="term" value="F:DNA binding"/>
    <property type="evidence" value="ECO:0007669"/>
    <property type="project" value="UniProtKB-KW"/>
</dbReference>
<evidence type="ECO:0000259" key="5">
    <source>
        <dbReference type="PROSITE" id="PS51078"/>
    </source>
</evidence>
<name>A0A916TJ47_9MICO</name>
<dbReference type="Gene3D" id="3.30.450.40">
    <property type="match status" value="1"/>
</dbReference>
<dbReference type="PANTHER" id="PTHR30136">
    <property type="entry name" value="HELIX-TURN-HELIX TRANSCRIPTIONAL REGULATOR, ICLR FAMILY"/>
    <property type="match status" value="1"/>
</dbReference>
<keyword evidence="7" id="KW-1185">Reference proteome</keyword>
<evidence type="ECO:0000256" key="2">
    <source>
        <dbReference type="ARBA" id="ARBA00023125"/>
    </source>
</evidence>
<dbReference type="PANTHER" id="PTHR30136:SF35">
    <property type="entry name" value="HTH-TYPE TRANSCRIPTIONAL REGULATOR RV1719"/>
    <property type="match status" value="1"/>
</dbReference>
<dbReference type="PROSITE" id="PS51078">
    <property type="entry name" value="ICLR_ED"/>
    <property type="match status" value="1"/>
</dbReference>
<dbReference type="InterPro" id="IPR050707">
    <property type="entry name" value="HTH_MetabolicPath_Reg"/>
</dbReference>
<evidence type="ECO:0000256" key="1">
    <source>
        <dbReference type="ARBA" id="ARBA00023015"/>
    </source>
</evidence>
<gene>
    <name evidence="6" type="ORF">GCM10011492_43890</name>
</gene>
<reference evidence="6" key="1">
    <citation type="journal article" date="2014" name="Int. J. Syst. Evol. Microbiol.">
        <title>Complete genome sequence of Corynebacterium casei LMG S-19264T (=DSM 44701T), isolated from a smear-ripened cheese.</title>
        <authorList>
            <consortium name="US DOE Joint Genome Institute (JGI-PGF)"/>
            <person name="Walter F."/>
            <person name="Albersmeier A."/>
            <person name="Kalinowski J."/>
            <person name="Ruckert C."/>
        </authorList>
    </citation>
    <scope>NUCLEOTIDE SEQUENCE</scope>
    <source>
        <strain evidence="6">CGMCC 1.15085</strain>
    </source>
</reference>
<reference evidence="6" key="2">
    <citation type="submission" date="2020-09" db="EMBL/GenBank/DDBJ databases">
        <authorList>
            <person name="Sun Q."/>
            <person name="Zhou Y."/>
        </authorList>
    </citation>
    <scope>NUCLEOTIDE SEQUENCE</scope>
    <source>
        <strain evidence="6">CGMCC 1.15085</strain>
    </source>
</reference>
<sequence length="253" mass="26910">MSDSTRSGSQAIDRALGVLDRFEGDRRIALTDISTESGLPLSTTHRIVRALCRSGYLVRDADAYRVGPRVQALVPRSDAEIDEVVPYMYAVAAGAKLTVSLGVRDRSQVARLASARPPVEHCASQLPADREPLHATAMGKVLLAFAPDGPAAAVRGLGDLEAFTPRTSTSYAVLVAQLTEVRRRAFAIADQERAEDVRALAVPVLGNGGVVAALGVQARSARLTDELAARILPPLRHAATEVGRRMQTLDNAG</sequence>
<proteinExistence type="predicted"/>
<dbReference type="InterPro" id="IPR005471">
    <property type="entry name" value="Tscrpt_reg_IclR_N"/>
</dbReference>
<evidence type="ECO:0000313" key="6">
    <source>
        <dbReference type="EMBL" id="GGB47902.1"/>
    </source>
</evidence>
<dbReference type="SMART" id="SM00346">
    <property type="entry name" value="HTH_ICLR"/>
    <property type="match status" value="1"/>
</dbReference>
<evidence type="ECO:0000259" key="4">
    <source>
        <dbReference type="PROSITE" id="PS51077"/>
    </source>
</evidence>
<dbReference type="EMBL" id="BMHI01000009">
    <property type="protein sequence ID" value="GGB47902.1"/>
    <property type="molecule type" value="Genomic_DNA"/>
</dbReference>
<dbReference type="PROSITE" id="PS51077">
    <property type="entry name" value="HTH_ICLR"/>
    <property type="match status" value="1"/>
</dbReference>
<dbReference type="InterPro" id="IPR014757">
    <property type="entry name" value="Tscrpt_reg_IclR_C"/>
</dbReference>
<dbReference type="InterPro" id="IPR029016">
    <property type="entry name" value="GAF-like_dom_sf"/>
</dbReference>
<keyword evidence="1" id="KW-0805">Transcription regulation</keyword>
<dbReference type="RefSeq" id="WP_188839223.1">
    <property type="nucleotide sequence ID" value="NZ_BMHI01000009.1"/>
</dbReference>
<dbReference type="AlphaFoldDB" id="A0A916TJ47"/>
<dbReference type="Proteomes" id="UP000636793">
    <property type="component" value="Unassembled WGS sequence"/>
</dbReference>
<dbReference type="InterPro" id="IPR036390">
    <property type="entry name" value="WH_DNA-bd_sf"/>
</dbReference>
<comment type="caution">
    <text evidence="6">The sequence shown here is derived from an EMBL/GenBank/DDBJ whole genome shotgun (WGS) entry which is preliminary data.</text>
</comment>
<protein>
    <submittedName>
        <fullName evidence="6">Transcriptional regulator</fullName>
    </submittedName>
</protein>
<keyword evidence="3" id="KW-0804">Transcription</keyword>
<organism evidence="6 7">
    <name type="scientific">Flexivirga endophytica</name>
    <dbReference type="NCBI Taxonomy" id="1849103"/>
    <lineage>
        <taxon>Bacteria</taxon>
        <taxon>Bacillati</taxon>
        <taxon>Actinomycetota</taxon>
        <taxon>Actinomycetes</taxon>
        <taxon>Micrococcales</taxon>
        <taxon>Dermacoccaceae</taxon>
        <taxon>Flexivirga</taxon>
    </lineage>
</organism>
<accession>A0A916TJ47</accession>
<feature type="domain" description="HTH iclR-type" evidence="4">
    <location>
        <begin position="9"/>
        <end position="68"/>
    </location>
</feature>
<dbReference type="Pfam" id="PF01614">
    <property type="entry name" value="IclR_C"/>
    <property type="match status" value="1"/>
</dbReference>
<dbReference type="Gene3D" id="1.10.10.10">
    <property type="entry name" value="Winged helix-like DNA-binding domain superfamily/Winged helix DNA-binding domain"/>
    <property type="match status" value="1"/>
</dbReference>